<accession>A0A2N0QQ37</accession>
<sequence length="326" mass="36622">MAKRLDCGLRGTIQSEQNNHAFQLGGNNTNLTQSSIDNGNHYLGRMGGSVDLRFSTIRKNEFRNANSLFDEQLGTLGRKFYNNTTESEVAPECNILQGYVGTSGDGRVSSLPYGCERSSNRIKIQNADTNAGIGSGVCPNQRTIGILQSSFGKLRRIGTLAGHEWTTELPSRTCQLVYANPYPCESNRDQGSLLQMPVYNGTNDSISSCNNRRILVDTFESKSDRHNIATSIGCNQLTDEDPKNLTFYISDVAEFYFDHIIIIGEVNYAMLFLDCFGRVFLWEDESQLLYPLRDSLEAPRKYTKVRDRLAWIVKNGKVLEKYANIF</sequence>
<organism evidence="1 2">
    <name type="scientific">Rhizophagus irregularis</name>
    <dbReference type="NCBI Taxonomy" id="588596"/>
    <lineage>
        <taxon>Eukaryota</taxon>
        <taxon>Fungi</taxon>
        <taxon>Fungi incertae sedis</taxon>
        <taxon>Mucoromycota</taxon>
        <taxon>Glomeromycotina</taxon>
        <taxon>Glomeromycetes</taxon>
        <taxon>Glomerales</taxon>
        <taxon>Glomeraceae</taxon>
        <taxon>Rhizophagus</taxon>
    </lineage>
</organism>
<dbReference type="VEuPathDB" id="FungiDB:FUN_013113"/>
<proteinExistence type="predicted"/>
<name>A0A2N0QQ37_9GLOM</name>
<dbReference type="Proteomes" id="UP000232688">
    <property type="component" value="Unassembled WGS sequence"/>
</dbReference>
<reference evidence="1 2" key="1">
    <citation type="submission" date="2017-10" db="EMBL/GenBank/DDBJ databases">
        <title>Extensive intraspecific genome diversity in a model arbuscular mycorrhizal fungus.</title>
        <authorList>
            <person name="Chen E.C.H."/>
            <person name="Morin E."/>
            <person name="Baudet D."/>
            <person name="Noel J."/>
            <person name="Ndikumana S."/>
            <person name="Charron P."/>
            <person name="St-Onge C."/>
            <person name="Giorgi J."/>
            <person name="Grigoriev I.V."/>
            <person name="Roux C."/>
            <person name="Martin F.M."/>
            <person name="Corradi N."/>
        </authorList>
    </citation>
    <scope>NUCLEOTIDE SEQUENCE [LARGE SCALE GENOMIC DNA]</scope>
    <source>
        <strain evidence="1 2">A1</strain>
    </source>
</reference>
<protein>
    <submittedName>
        <fullName evidence="1">Uncharacterized protein</fullName>
    </submittedName>
</protein>
<dbReference type="VEuPathDB" id="FungiDB:RhiirA1_404489"/>
<dbReference type="EMBL" id="LLXH01004580">
    <property type="protein sequence ID" value="PKC53167.1"/>
    <property type="molecule type" value="Genomic_DNA"/>
</dbReference>
<evidence type="ECO:0000313" key="2">
    <source>
        <dbReference type="Proteomes" id="UP000232688"/>
    </source>
</evidence>
<gene>
    <name evidence="1" type="ORF">RhiirA1_404489</name>
</gene>
<dbReference type="VEuPathDB" id="FungiDB:RhiirFUN_009495"/>
<comment type="caution">
    <text evidence="1">The sequence shown here is derived from an EMBL/GenBank/DDBJ whole genome shotgun (WGS) entry which is preliminary data.</text>
</comment>
<reference evidence="1 2" key="2">
    <citation type="submission" date="2017-10" db="EMBL/GenBank/DDBJ databases">
        <title>Genome analyses suggest a sexual origin of heterokaryosis in a supposedly ancient asexual fungus.</title>
        <authorList>
            <person name="Corradi N."/>
            <person name="Sedzielewska K."/>
            <person name="Noel J."/>
            <person name="Charron P."/>
            <person name="Farinelli L."/>
            <person name="Marton T."/>
            <person name="Kruger M."/>
            <person name="Pelin A."/>
            <person name="Brachmann A."/>
            <person name="Corradi N."/>
        </authorList>
    </citation>
    <scope>NUCLEOTIDE SEQUENCE [LARGE SCALE GENOMIC DNA]</scope>
    <source>
        <strain evidence="1 2">A1</strain>
    </source>
</reference>
<evidence type="ECO:0000313" key="1">
    <source>
        <dbReference type="EMBL" id="PKC53167.1"/>
    </source>
</evidence>
<dbReference type="AlphaFoldDB" id="A0A2N0QQ37"/>